<dbReference type="GO" id="GO:0008703">
    <property type="term" value="F:5-amino-6-(5-phosphoribosylamino)uracil reductase activity"/>
    <property type="evidence" value="ECO:0007669"/>
    <property type="project" value="InterPro"/>
</dbReference>
<accession>A0A090ANK7</accession>
<name>A0A090ANK7_9GAMM</name>
<dbReference type="InterPro" id="IPR024072">
    <property type="entry name" value="DHFR-like_dom_sf"/>
</dbReference>
<dbReference type="PANTHER" id="PTHR38011:SF11">
    <property type="entry name" value="2,5-DIAMINO-6-RIBOSYLAMINO-4(3H)-PYRIMIDINONE 5'-PHOSPHATE REDUCTASE"/>
    <property type="match status" value="1"/>
</dbReference>
<dbReference type="Proteomes" id="UP000031623">
    <property type="component" value="Chromosome"/>
</dbReference>
<keyword evidence="3" id="KW-1185">Reference proteome</keyword>
<feature type="domain" description="Bacterial bifunctional deaminase-reductase C-terminal" evidence="1">
    <location>
        <begin position="2"/>
        <end position="162"/>
    </location>
</feature>
<dbReference type="AlphaFoldDB" id="A0A090ANK7"/>
<dbReference type="Gene3D" id="3.40.430.10">
    <property type="entry name" value="Dihydrofolate Reductase, subunit A"/>
    <property type="match status" value="1"/>
</dbReference>
<evidence type="ECO:0000259" key="1">
    <source>
        <dbReference type="Pfam" id="PF01872"/>
    </source>
</evidence>
<proteinExistence type="predicted"/>
<dbReference type="PANTHER" id="PTHR38011">
    <property type="entry name" value="DIHYDROFOLATE REDUCTASE FAMILY PROTEIN (AFU_ORTHOLOGUE AFUA_8G06820)"/>
    <property type="match status" value="1"/>
</dbReference>
<dbReference type="HOGENOM" id="CLU_043966_4_3_6"/>
<protein>
    <submittedName>
        <fullName evidence="2">Bifunctional deaminase-reductase domain-containing protein</fullName>
    </submittedName>
</protein>
<dbReference type="STRING" id="40754.THII_2688"/>
<organism evidence="2 3">
    <name type="scientific">Thioploca ingrica</name>
    <dbReference type="NCBI Taxonomy" id="40754"/>
    <lineage>
        <taxon>Bacteria</taxon>
        <taxon>Pseudomonadati</taxon>
        <taxon>Pseudomonadota</taxon>
        <taxon>Gammaproteobacteria</taxon>
        <taxon>Thiotrichales</taxon>
        <taxon>Thiotrichaceae</taxon>
        <taxon>Thioploca</taxon>
    </lineage>
</organism>
<dbReference type="EMBL" id="AP014633">
    <property type="protein sequence ID" value="BAP56985.1"/>
    <property type="molecule type" value="Genomic_DNA"/>
</dbReference>
<dbReference type="InterPro" id="IPR050765">
    <property type="entry name" value="Riboflavin_Biosynth_HTPR"/>
</dbReference>
<dbReference type="GO" id="GO:0009231">
    <property type="term" value="P:riboflavin biosynthetic process"/>
    <property type="evidence" value="ECO:0007669"/>
    <property type="project" value="InterPro"/>
</dbReference>
<reference evidence="2 3" key="1">
    <citation type="journal article" date="2014" name="ISME J.">
        <title>Ecophysiology of Thioploca ingrica as revealed by the complete genome sequence supplemented with proteomic evidence.</title>
        <authorList>
            <person name="Kojima H."/>
            <person name="Ogura Y."/>
            <person name="Yamamoto N."/>
            <person name="Togashi T."/>
            <person name="Mori H."/>
            <person name="Watanabe T."/>
            <person name="Nemoto F."/>
            <person name="Kurokawa K."/>
            <person name="Hayashi T."/>
            <person name="Fukui M."/>
        </authorList>
    </citation>
    <scope>NUCLEOTIDE SEQUENCE [LARGE SCALE GENOMIC DNA]</scope>
</reference>
<dbReference type="SUPFAM" id="SSF53597">
    <property type="entry name" value="Dihydrofolate reductase-like"/>
    <property type="match status" value="1"/>
</dbReference>
<evidence type="ECO:0000313" key="2">
    <source>
        <dbReference type="EMBL" id="BAP56985.1"/>
    </source>
</evidence>
<dbReference type="KEGG" id="tig:THII_2688"/>
<dbReference type="OrthoDB" id="9782335at2"/>
<dbReference type="InterPro" id="IPR002734">
    <property type="entry name" value="RibDG_C"/>
</dbReference>
<gene>
    <name evidence="2" type="ORF">THII_2688</name>
</gene>
<dbReference type="Pfam" id="PF01872">
    <property type="entry name" value="RibD_C"/>
    <property type="match status" value="1"/>
</dbReference>
<evidence type="ECO:0000313" key="3">
    <source>
        <dbReference type="Proteomes" id="UP000031623"/>
    </source>
</evidence>
<sequence>MRKVILFTAVSLDSYIARIQGEVDWLFTDNDYGYDDFYQSIDTTLMGHNTYQQILSWGNFPYPEKINYVFSKIHPQPYHHSISFINNAIPDFVNQLKAKPGKNIWLVGGSQINTMLLNNDLIDEMILAVHPIILGQGIPLFTQPAKVTRLDLQTSQIFARGLVQMSYRLI</sequence>